<evidence type="ECO:0000313" key="2">
    <source>
        <dbReference type="Proteomes" id="UP000183988"/>
    </source>
</evidence>
<accession>A0A1M5KUE0</accession>
<reference evidence="1 2" key="1">
    <citation type="submission" date="2016-11" db="EMBL/GenBank/DDBJ databases">
        <authorList>
            <person name="Jaros S."/>
            <person name="Januszkiewicz K."/>
            <person name="Wedrychowicz H."/>
        </authorList>
    </citation>
    <scope>NUCLEOTIDE SEQUENCE [LARGE SCALE GENOMIC DNA]</scope>
    <source>
        <strain evidence="1 2">IBRC-M 10683</strain>
    </source>
</reference>
<evidence type="ECO:0000313" key="1">
    <source>
        <dbReference type="EMBL" id="SHG56139.1"/>
    </source>
</evidence>
<gene>
    <name evidence="1" type="ORF">SAMN05216225_104115</name>
</gene>
<organism evidence="1 2">
    <name type="scientific">Ornithinibacillus halophilus</name>
    <dbReference type="NCBI Taxonomy" id="930117"/>
    <lineage>
        <taxon>Bacteria</taxon>
        <taxon>Bacillati</taxon>
        <taxon>Bacillota</taxon>
        <taxon>Bacilli</taxon>
        <taxon>Bacillales</taxon>
        <taxon>Bacillaceae</taxon>
        <taxon>Ornithinibacillus</taxon>
    </lineage>
</organism>
<dbReference type="RefSeq" id="WP_072891480.1">
    <property type="nucleotide sequence ID" value="NZ_FQVW01000041.1"/>
</dbReference>
<dbReference type="EMBL" id="FQVW01000041">
    <property type="protein sequence ID" value="SHG56139.1"/>
    <property type="molecule type" value="Genomic_DNA"/>
</dbReference>
<dbReference type="STRING" id="930117.SAMN05216225_104115"/>
<dbReference type="Proteomes" id="UP000183988">
    <property type="component" value="Unassembled WGS sequence"/>
</dbReference>
<keyword evidence="2" id="KW-1185">Reference proteome</keyword>
<dbReference type="AlphaFoldDB" id="A0A1M5KUE0"/>
<protein>
    <submittedName>
        <fullName evidence="1">Uncharacterized protein</fullName>
    </submittedName>
</protein>
<sequence length="85" mass="10284">MILEPSKEVIESVLINLDYYDLSFLNYDTYSKIFWYDGYLDTNYRIKVIVNETKLEIWDCIYTENNYVRAGVAKFKQGVWEVKYE</sequence>
<proteinExistence type="predicted"/>
<name>A0A1M5KUE0_9BACI</name>